<sequence>MDVLALFIAALLIFLLMRGCLPLTPQRRQPARTYIRLYLRCIFNLLVIVGIIVVVILHDSIPLASIGLQLPTLWWPTLLALIGVLLFFALHLRTHLLILKRMPLKNLQQTGLALPRSRSECLLWMVISIITGIWEEVLFRGLLPWYITHHITFFGSAIPYIGAAIFSLLLFSVGHFTYTWRGVVVVGIIGIIYMALYALTGNLFAAILWHILFDMRMVFGNTELELQKRQRQKAQESEQEAPLSSSQQEEMSQAQAHSESEETPEQVIKLIRPSVQPFSFAPPKSIKIPNGKFIIKRKPEGEKP</sequence>
<comment type="caution">
    <text evidence="4">The sequence shown here is derived from an EMBL/GenBank/DDBJ whole genome shotgun (WGS) entry which is preliminary data.</text>
</comment>
<keyword evidence="2" id="KW-1133">Transmembrane helix</keyword>
<keyword evidence="2" id="KW-0812">Transmembrane</keyword>
<dbReference type="Proteomes" id="UP000597444">
    <property type="component" value="Unassembled WGS sequence"/>
</dbReference>
<keyword evidence="5" id="KW-1185">Reference proteome</keyword>
<dbReference type="Pfam" id="PF02517">
    <property type="entry name" value="Rce1-like"/>
    <property type="match status" value="1"/>
</dbReference>
<organism evidence="4 5">
    <name type="scientific">Reticulibacter mediterranei</name>
    <dbReference type="NCBI Taxonomy" id="2778369"/>
    <lineage>
        <taxon>Bacteria</taxon>
        <taxon>Bacillati</taxon>
        <taxon>Chloroflexota</taxon>
        <taxon>Ktedonobacteria</taxon>
        <taxon>Ktedonobacterales</taxon>
        <taxon>Reticulibacteraceae</taxon>
        <taxon>Reticulibacter</taxon>
    </lineage>
</organism>
<feature type="transmembrane region" description="Helical" evidence="2">
    <location>
        <begin position="37"/>
        <end position="61"/>
    </location>
</feature>
<accession>A0A8J3IQL3</accession>
<evidence type="ECO:0000313" key="5">
    <source>
        <dbReference type="Proteomes" id="UP000597444"/>
    </source>
</evidence>
<dbReference type="GO" id="GO:0004175">
    <property type="term" value="F:endopeptidase activity"/>
    <property type="evidence" value="ECO:0007669"/>
    <property type="project" value="UniProtKB-ARBA"/>
</dbReference>
<evidence type="ECO:0000313" key="4">
    <source>
        <dbReference type="EMBL" id="GHO98418.1"/>
    </source>
</evidence>
<protein>
    <recommendedName>
        <fullName evidence="3">CAAX prenyl protease 2/Lysostaphin resistance protein A-like domain-containing protein</fullName>
    </recommendedName>
</protein>
<feature type="compositionally biased region" description="Low complexity" evidence="1">
    <location>
        <begin position="244"/>
        <end position="257"/>
    </location>
</feature>
<gene>
    <name evidence="4" type="ORF">KSF_084660</name>
</gene>
<feature type="transmembrane region" description="Helical" evidence="2">
    <location>
        <begin position="73"/>
        <end position="92"/>
    </location>
</feature>
<dbReference type="InterPro" id="IPR003675">
    <property type="entry name" value="Rce1/LyrA-like_dom"/>
</dbReference>
<feature type="transmembrane region" description="Helical" evidence="2">
    <location>
        <begin position="121"/>
        <end position="139"/>
    </location>
</feature>
<name>A0A8J3IQL3_9CHLR</name>
<evidence type="ECO:0000256" key="1">
    <source>
        <dbReference type="SAM" id="MobiDB-lite"/>
    </source>
</evidence>
<dbReference type="EMBL" id="BNJK01000002">
    <property type="protein sequence ID" value="GHO98418.1"/>
    <property type="molecule type" value="Genomic_DNA"/>
</dbReference>
<feature type="transmembrane region" description="Helical" evidence="2">
    <location>
        <begin position="6"/>
        <end position="25"/>
    </location>
</feature>
<feature type="transmembrane region" description="Helical" evidence="2">
    <location>
        <begin position="178"/>
        <end position="196"/>
    </location>
</feature>
<dbReference type="AlphaFoldDB" id="A0A8J3IQL3"/>
<dbReference type="RefSeq" id="WP_220209173.1">
    <property type="nucleotide sequence ID" value="NZ_BNJK01000002.1"/>
</dbReference>
<dbReference type="GO" id="GO:0080120">
    <property type="term" value="P:CAAX-box protein maturation"/>
    <property type="evidence" value="ECO:0007669"/>
    <property type="project" value="UniProtKB-ARBA"/>
</dbReference>
<reference evidence="4" key="1">
    <citation type="submission" date="2020-10" db="EMBL/GenBank/DDBJ databases">
        <title>Taxonomic study of unclassified bacteria belonging to the class Ktedonobacteria.</title>
        <authorList>
            <person name="Yabe S."/>
            <person name="Wang C.M."/>
            <person name="Zheng Y."/>
            <person name="Sakai Y."/>
            <person name="Cavaletti L."/>
            <person name="Monciardini P."/>
            <person name="Donadio S."/>
        </authorList>
    </citation>
    <scope>NUCLEOTIDE SEQUENCE</scope>
    <source>
        <strain evidence="4">ID150040</strain>
    </source>
</reference>
<proteinExistence type="predicted"/>
<evidence type="ECO:0000259" key="3">
    <source>
        <dbReference type="Pfam" id="PF02517"/>
    </source>
</evidence>
<keyword evidence="2" id="KW-0472">Membrane</keyword>
<feature type="domain" description="CAAX prenyl protease 2/Lysostaphin resistance protein A-like" evidence="3">
    <location>
        <begin position="120"/>
        <end position="215"/>
    </location>
</feature>
<evidence type="ECO:0000256" key="2">
    <source>
        <dbReference type="SAM" id="Phobius"/>
    </source>
</evidence>
<feature type="transmembrane region" description="Helical" evidence="2">
    <location>
        <begin position="151"/>
        <end position="171"/>
    </location>
</feature>
<feature type="region of interest" description="Disordered" evidence="1">
    <location>
        <begin position="230"/>
        <end position="304"/>
    </location>
</feature>